<evidence type="ECO:0000313" key="1">
    <source>
        <dbReference type="Proteomes" id="UP000095287"/>
    </source>
</evidence>
<organism evidence="1 2">
    <name type="scientific">Steinernema glaseri</name>
    <dbReference type="NCBI Taxonomy" id="37863"/>
    <lineage>
        <taxon>Eukaryota</taxon>
        <taxon>Metazoa</taxon>
        <taxon>Ecdysozoa</taxon>
        <taxon>Nematoda</taxon>
        <taxon>Chromadorea</taxon>
        <taxon>Rhabditida</taxon>
        <taxon>Tylenchina</taxon>
        <taxon>Panagrolaimomorpha</taxon>
        <taxon>Strongyloidoidea</taxon>
        <taxon>Steinernematidae</taxon>
        <taxon>Steinernema</taxon>
    </lineage>
</organism>
<proteinExistence type="predicted"/>
<reference evidence="2" key="1">
    <citation type="submission" date="2016-11" db="UniProtKB">
        <authorList>
            <consortium name="WormBaseParasite"/>
        </authorList>
    </citation>
    <scope>IDENTIFICATION</scope>
</reference>
<dbReference type="AlphaFoldDB" id="A0A1I8ACL6"/>
<accession>A0A1I8ACL6</accession>
<dbReference type="Proteomes" id="UP000095287">
    <property type="component" value="Unplaced"/>
</dbReference>
<keyword evidence="1" id="KW-1185">Reference proteome</keyword>
<protein>
    <submittedName>
        <fullName evidence="2">TCTP domain-containing protein</fullName>
    </submittedName>
</protein>
<name>A0A1I8ACL6_9BILA</name>
<dbReference type="WBParaSite" id="L893_g4380.t1">
    <property type="protein sequence ID" value="L893_g4380.t1"/>
    <property type="gene ID" value="L893_g4380"/>
</dbReference>
<evidence type="ECO:0000313" key="2">
    <source>
        <dbReference type="WBParaSite" id="L893_g4380.t1"/>
    </source>
</evidence>
<sequence>MAFDLNSPLNLYEKLQTCFDKSFLHSKYITSDVVEGLIFKLSPSKGEFCEIDEEEEYFEHGSTYKFVYYNSGAPPTAYIVYEASCLNSRSLV</sequence>